<evidence type="ECO:0000313" key="2">
    <source>
        <dbReference type="Proteomes" id="UP001501866"/>
    </source>
</evidence>
<protein>
    <submittedName>
        <fullName evidence="1">SRPBCC family protein</fullName>
    </submittedName>
</protein>
<accession>A0ABP6PVH0</accession>
<proteinExistence type="predicted"/>
<keyword evidence="2" id="KW-1185">Reference proteome</keyword>
<dbReference type="SUPFAM" id="SSF55961">
    <property type="entry name" value="Bet v1-like"/>
    <property type="match status" value="1"/>
</dbReference>
<dbReference type="EMBL" id="BAAAUH010000033">
    <property type="protein sequence ID" value="GAA3188414.1"/>
    <property type="molecule type" value="Genomic_DNA"/>
</dbReference>
<dbReference type="InterPro" id="IPR023393">
    <property type="entry name" value="START-like_dom_sf"/>
</dbReference>
<dbReference type="Gene3D" id="3.30.530.20">
    <property type="match status" value="1"/>
</dbReference>
<name>A0ABP6PVH0_9ACTN</name>
<reference evidence="2" key="1">
    <citation type="journal article" date="2019" name="Int. J. Syst. Evol. Microbiol.">
        <title>The Global Catalogue of Microorganisms (GCM) 10K type strain sequencing project: providing services to taxonomists for standard genome sequencing and annotation.</title>
        <authorList>
            <consortium name="The Broad Institute Genomics Platform"/>
            <consortium name="The Broad Institute Genome Sequencing Center for Infectious Disease"/>
            <person name="Wu L."/>
            <person name="Ma J."/>
        </authorList>
    </citation>
    <scope>NUCLEOTIDE SEQUENCE [LARGE SCALE GENOMIC DNA]</scope>
    <source>
        <strain evidence="2">JCM 9095</strain>
    </source>
</reference>
<dbReference type="Proteomes" id="UP001501866">
    <property type="component" value="Unassembled WGS sequence"/>
</dbReference>
<evidence type="ECO:0000313" key="1">
    <source>
        <dbReference type="EMBL" id="GAA3188414.1"/>
    </source>
</evidence>
<comment type="caution">
    <text evidence="1">The sequence shown here is derived from an EMBL/GenBank/DDBJ whole genome shotgun (WGS) entry which is preliminary data.</text>
</comment>
<organism evidence="1 2">
    <name type="scientific">Streptomyces virens</name>
    <dbReference type="NCBI Taxonomy" id="285572"/>
    <lineage>
        <taxon>Bacteria</taxon>
        <taxon>Bacillati</taxon>
        <taxon>Actinomycetota</taxon>
        <taxon>Actinomycetes</taxon>
        <taxon>Kitasatosporales</taxon>
        <taxon>Streptomycetaceae</taxon>
        <taxon>Streptomyces</taxon>
    </lineage>
</organism>
<gene>
    <name evidence="1" type="ORF">GCM10010451_42370</name>
</gene>
<sequence>MHIVLEEVAMNDATEADLAELDRIARQIDIDAPADRVWELVVRPGWYINDGTVEAEPDLRYEGDVAVVRHATLGEFRFRTVELDKPRYAAFRWIGTPFRDEATPSTLVEFWIDERDAGGVTLRVVESGFSSLADDPAAWLKEREGNDKGWLTELAAAKEFVEKSAPAPERHA</sequence>